<sequence>MHADRQHLVICPVLLLIRGLLSVCRKRMEEVVPDSPVRCLSHPHPPSSPSREDPPRFMSQQAAVLWAWMYPQHACVGVFVFAVPPGHSHITVGADTGMATVYLLLFCVILLNIQLSWGEPDPVLLPAREANLVLRRQRRRNSGAFEELHRGNRERECIEEKCSFEEAREVFENNEKTMEFWVGYIDGDQCKSSPCLNRGSCEDQIGSYTCTCLAEFTGTNCEIATSRRCEINNGECWHFCESVGGSRARCSCAEGYDLAQDGVKCQPDVEFPCGQVWTTGTLKKRSLLDPRTMTSDNNVSTADSRKQTQTPALVSTTNTTDVLHPAPLNTTTRISTTRNKLPRLVQNPATTRRPVQHERSGSPRIVGGKTVTPGEIPWQVALVLKPSGQLFCGGSILSELWIVTAAHCLLDGQQGNFFVRVGEHNINVKEGTEQDHEVSRHVMHPLYIALLSRHTPITFSPHVRPICLGPTDFAEFLMKENLATVSGWGKIHFLGLSSPTLQKVEVMFRDRTKCKGSNRLQITKNMFCAGYANEAKDSCQGDSGSPHANRYYDTWFLTGIVSWGEECAKEGRFGVYTRVSQYYTWIRQVISMANHLLTMSHA</sequence>
<protein>
    <submittedName>
        <fullName evidence="1">Uncharacterized protein</fullName>
    </submittedName>
</protein>
<keyword evidence="2" id="KW-1185">Reference proteome</keyword>
<reference evidence="1" key="1">
    <citation type="submission" date="2021-05" db="EMBL/GenBank/DDBJ databases">
        <authorList>
            <person name="Pan Q."/>
            <person name="Jouanno E."/>
            <person name="Zahm M."/>
            <person name="Klopp C."/>
            <person name="Cabau C."/>
            <person name="Louis A."/>
            <person name="Berthelot C."/>
            <person name="Parey E."/>
            <person name="Roest Crollius H."/>
            <person name="Montfort J."/>
            <person name="Robinson-Rechavi M."/>
            <person name="Bouchez O."/>
            <person name="Lampietro C."/>
            <person name="Lopez Roques C."/>
            <person name="Donnadieu C."/>
            <person name="Postlethwait J."/>
            <person name="Bobe J."/>
            <person name="Dillon D."/>
            <person name="Chandos A."/>
            <person name="von Hippel F."/>
            <person name="Guiguen Y."/>
        </authorList>
    </citation>
    <scope>NUCLEOTIDE SEQUENCE</scope>
    <source>
        <strain evidence="1">YG-Jan2019</strain>
    </source>
</reference>
<name>A0ACC2HI61_DALPE</name>
<gene>
    <name evidence="1" type="ORF">DPEC_G00028850</name>
</gene>
<dbReference type="Proteomes" id="UP001157502">
    <property type="component" value="Chromosome 2"/>
</dbReference>
<organism evidence="1 2">
    <name type="scientific">Dallia pectoralis</name>
    <name type="common">Alaska blackfish</name>
    <dbReference type="NCBI Taxonomy" id="75939"/>
    <lineage>
        <taxon>Eukaryota</taxon>
        <taxon>Metazoa</taxon>
        <taxon>Chordata</taxon>
        <taxon>Craniata</taxon>
        <taxon>Vertebrata</taxon>
        <taxon>Euteleostomi</taxon>
        <taxon>Actinopterygii</taxon>
        <taxon>Neopterygii</taxon>
        <taxon>Teleostei</taxon>
        <taxon>Protacanthopterygii</taxon>
        <taxon>Esociformes</taxon>
        <taxon>Umbridae</taxon>
        <taxon>Dallia</taxon>
    </lineage>
</organism>
<evidence type="ECO:0000313" key="2">
    <source>
        <dbReference type="Proteomes" id="UP001157502"/>
    </source>
</evidence>
<dbReference type="EMBL" id="CM055729">
    <property type="protein sequence ID" value="KAJ8015701.1"/>
    <property type="molecule type" value="Genomic_DNA"/>
</dbReference>
<comment type="caution">
    <text evidence="1">The sequence shown here is derived from an EMBL/GenBank/DDBJ whole genome shotgun (WGS) entry which is preliminary data.</text>
</comment>
<proteinExistence type="predicted"/>
<accession>A0ACC2HI61</accession>
<evidence type="ECO:0000313" key="1">
    <source>
        <dbReference type="EMBL" id="KAJ8015701.1"/>
    </source>
</evidence>